<protein>
    <submittedName>
        <fullName evidence="2">Uncharacterized protein</fullName>
    </submittedName>
</protein>
<feature type="chain" id="PRO_5043820829" evidence="1">
    <location>
        <begin position="26"/>
        <end position="110"/>
    </location>
</feature>
<reference evidence="2 3" key="1">
    <citation type="journal article" date="2022" name="Nat. Ecol. Evol.">
        <title>A masculinizing supergene underlies an exaggerated male reproductive morph in a spider.</title>
        <authorList>
            <person name="Hendrickx F."/>
            <person name="De Corte Z."/>
            <person name="Sonet G."/>
            <person name="Van Belleghem S.M."/>
            <person name="Kostlbacher S."/>
            <person name="Vangestel C."/>
        </authorList>
    </citation>
    <scope>NUCLEOTIDE SEQUENCE [LARGE SCALE GENOMIC DNA]</scope>
    <source>
        <strain evidence="2">W744_W776</strain>
    </source>
</reference>
<comment type="caution">
    <text evidence="2">The sequence shown here is derived from an EMBL/GenBank/DDBJ whole genome shotgun (WGS) entry which is preliminary data.</text>
</comment>
<evidence type="ECO:0000256" key="1">
    <source>
        <dbReference type="SAM" id="SignalP"/>
    </source>
</evidence>
<keyword evidence="1" id="KW-0732">Signal</keyword>
<proteinExistence type="predicted"/>
<feature type="signal peptide" evidence="1">
    <location>
        <begin position="1"/>
        <end position="25"/>
    </location>
</feature>
<keyword evidence="3" id="KW-1185">Reference proteome</keyword>
<organism evidence="2 3">
    <name type="scientific">Oedothorax gibbosus</name>
    <dbReference type="NCBI Taxonomy" id="931172"/>
    <lineage>
        <taxon>Eukaryota</taxon>
        <taxon>Metazoa</taxon>
        <taxon>Ecdysozoa</taxon>
        <taxon>Arthropoda</taxon>
        <taxon>Chelicerata</taxon>
        <taxon>Arachnida</taxon>
        <taxon>Araneae</taxon>
        <taxon>Araneomorphae</taxon>
        <taxon>Entelegynae</taxon>
        <taxon>Araneoidea</taxon>
        <taxon>Linyphiidae</taxon>
        <taxon>Erigoninae</taxon>
        <taxon>Oedothorax</taxon>
    </lineage>
</organism>
<evidence type="ECO:0000313" key="2">
    <source>
        <dbReference type="EMBL" id="KAG8195136.1"/>
    </source>
</evidence>
<accession>A0AAV6VHD1</accession>
<sequence length="110" mass="12738">MKMENSLVFILSLLVLAEVADLSFSSPIIPQRSLRDIVYKRRQLSYIKNLLQDLDDKLEKLEKRSCAINIPGSDCDYSEISGTGKDQGFWNSRLVPGKRLRYRRNLENVF</sequence>
<dbReference type="Proteomes" id="UP000827092">
    <property type="component" value="Unassembled WGS sequence"/>
</dbReference>
<evidence type="ECO:0000313" key="3">
    <source>
        <dbReference type="Proteomes" id="UP000827092"/>
    </source>
</evidence>
<dbReference type="EMBL" id="JAFNEN010000093">
    <property type="protein sequence ID" value="KAG8195136.1"/>
    <property type="molecule type" value="Genomic_DNA"/>
</dbReference>
<gene>
    <name evidence="2" type="ORF">JTE90_013608</name>
</gene>
<name>A0AAV6VHD1_9ARAC</name>
<dbReference type="AlphaFoldDB" id="A0AAV6VHD1"/>